<gene>
    <name evidence="1" type="ORF">AFUS01_LOCUS15374</name>
</gene>
<proteinExistence type="predicted"/>
<protein>
    <submittedName>
        <fullName evidence="1">Uncharacterized protein</fullName>
    </submittedName>
</protein>
<evidence type="ECO:0000313" key="1">
    <source>
        <dbReference type="EMBL" id="CAG7726461.1"/>
    </source>
</evidence>
<dbReference type="Proteomes" id="UP000708208">
    <property type="component" value="Unassembled WGS sequence"/>
</dbReference>
<accession>A0A8J2KJC1</accession>
<dbReference type="AlphaFoldDB" id="A0A8J2KJC1"/>
<organism evidence="1 2">
    <name type="scientific">Allacma fusca</name>
    <dbReference type="NCBI Taxonomy" id="39272"/>
    <lineage>
        <taxon>Eukaryota</taxon>
        <taxon>Metazoa</taxon>
        <taxon>Ecdysozoa</taxon>
        <taxon>Arthropoda</taxon>
        <taxon>Hexapoda</taxon>
        <taxon>Collembola</taxon>
        <taxon>Symphypleona</taxon>
        <taxon>Sminthuridae</taxon>
        <taxon>Allacma</taxon>
    </lineage>
</organism>
<name>A0A8J2KJC1_9HEXA</name>
<dbReference type="EMBL" id="CAJVCH010135807">
    <property type="protein sequence ID" value="CAG7726461.1"/>
    <property type="molecule type" value="Genomic_DNA"/>
</dbReference>
<keyword evidence="2" id="KW-1185">Reference proteome</keyword>
<reference evidence="1" key="1">
    <citation type="submission" date="2021-06" db="EMBL/GenBank/DDBJ databases">
        <authorList>
            <person name="Hodson N. C."/>
            <person name="Mongue J. A."/>
            <person name="Jaron S. K."/>
        </authorList>
    </citation>
    <scope>NUCLEOTIDE SEQUENCE</scope>
</reference>
<sequence>MRQRLSCFANPVDLHQALLIRLSPAGNLKDQNASAIYQHVNNVHSAGTTLLVSSPPQSGQVILGRKIQNFTGTESSKEIHHIFRDGATAGTGSVVHNLY</sequence>
<comment type="caution">
    <text evidence="1">The sequence shown here is derived from an EMBL/GenBank/DDBJ whole genome shotgun (WGS) entry which is preliminary data.</text>
</comment>
<evidence type="ECO:0000313" key="2">
    <source>
        <dbReference type="Proteomes" id="UP000708208"/>
    </source>
</evidence>
<feature type="non-terminal residue" evidence="1">
    <location>
        <position position="99"/>
    </location>
</feature>